<evidence type="ECO:0000256" key="6">
    <source>
        <dbReference type="ARBA" id="ARBA00023136"/>
    </source>
</evidence>
<dbReference type="GO" id="GO:0071939">
    <property type="term" value="P:vitamin A import into cell"/>
    <property type="evidence" value="ECO:0007669"/>
    <property type="project" value="TreeGrafter"/>
</dbReference>
<dbReference type="STRING" id="409849.ENSPMGP00000002813"/>
<feature type="transmembrane region" description="Helical" evidence="8">
    <location>
        <begin position="71"/>
        <end position="93"/>
    </location>
</feature>
<dbReference type="Proteomes" id="UP000261520">
    <property type="component" value="Unplaced"/>
</dbReference>
<keyword evidence="7" id="KW-0675">Receptor</keyword>
<evidence type="ECO:0000256" key="2">
    <source>
        <dbReference type="ARBA" id="ARBA00022448"/>
    </source>
</evidence>
<keyword evidence="4 8" id="KW-0812">Transmembrane</keyword>
<reference evidence="9" key="2">
    <citation type="submission" date="2025-09" db="UniProtKB">
        <authorList>
            <consortium name="Ensembl"/>
        </authorList>
    </citation>
    <scope>IDENTIFICATION</scope>
</reference>
<dbReference type="GO" id="GO:0038023">
    <property type="term" value="F:signaling receptor activity"/>
    <property type="evidence" value="ECO:0007669"/>
    <property type="project" value="InterPro"/>
</dbReference>
<dbReference type="PANTHER" id="PTHR21444">
    <property type="entry name" value="COILED-COIL DOMAIN-CONTAINING PROTEIN 180"/>
    <property type="match status" value="1"/>
</dbReference>
<feature type="transmembrane region" description="Helical" evidence="8">
    <location>
        <begin position="225"/>
        <end position="244"/>
    </location>
</feature>
<sequence>MFLLSFLTRRTKKYAIDHRLPLLQGRFGIVIPMDAMGFSNRWSYGFAFGAISYSVLELFRERHIPKVFPDWAKAVAYLIGAFEVGLAYFPFFACLSTPYKATGAKWWNYQKPIYQWPWILSLIFLLGRFVSLLVKAVCKQCKAEQEELMHTHQTEHVKRLLRKTAANSNSLNWFQRRVYEWDPHFKFPNRLIGTAIISLLTLYMVPRYKYQSINQSISDTFSTKTGLNMVVYVCHVLVCYRKQIKRLWKGHKDFLPKKLQNPSSAASVASIAKYSGWQIAFSLWGKAVCFITHSFLTCFNALIHIDILVFLMLSRVTFGLLFALLKLQVLLVKYFFLQDKISPTDDKKPLALNNRNAFNCFNYFFFFYNVVMGITSCFLRMMISFMLGTWLVSRIDRTIMQKGYEKLDRGFCTWIGMIFADHYHSNPVMVCFCQLLISHVQDVQHDSSYSILNNAPCGKSHGRAKKRWRLFYTLLKNPHLIPLRKHHLRANVPLKLSSSPQADIVVRAWLMRSQAATELVSDNY</sequence>
<evidence type="ECO:0000256" key="4">
    <source>
        <dbReference type="ARBA" id="ARBA00022692"/>
    </source>
</evidence>
<dbReference type="PANTHER" id="PTHR21444:SF17">
    <property type="entry name" value="STIMULATED BY RETINOIC ACID GENE 6 PROTEIN-LIKE"/>
    <property type="match status" value="1"/>
</dbReference>
<dbReference type="InterPro" id="IPR026612">
    <property type="entry name" value="STRA6-like"/>
</dbReference>
<keyword evidence="10" id="KW-1185">Reference proteome</keyword>
<evidence type="ECO:0000256" key="7">
    <source>
        <dbReference type="ARBA" id="ARBA00023170"/>
    </source>
</evidence>
<feature type="transmembrane region" description="Helical" evidence="8">
    <location>
        <begin position="113"/>
        <end position="134"/>
    </location>
</feature>
<dbReference type="Ensembl" id="ENSPMGT00000002982.1">
    <property type="protein sequence ID" value="ENSPMGP00000002813.1"/>
    <property type="gene ID" value="ENSPMGG00000002459.1"/>
</dbReference>
<dbReference type="GO" id="GO:0034632">
    <property type="term" value="F:retinol transmembrane transporter activity"/>
    <property type="evidence" value="ECO:0007669"/>
    <property type="project" value="InterPro"/>
</dbReference>
<feature type="transmembrane region" description="Helical" evidence="8">
    <location>
        <begin position="187"/>
        <end position="205"/>
    </location>
</feature>
<dbReference type="Pfam" id="PF14752">
    <property type="entry name" value="RBP_receptor"/>
    <property type="match status" value="3"/>
</dbReference>
<organism evidence="9 10">
    <name type="scientific">Periophthalmus magnuspinnatus</name>
    <dbReference type="NCBI Taxonomy" id="409849"/>
    <lineage>
        <taxon>Eukaryota</taxon>
        <taxon>Metazoa</taxon>
        <taxon>Chordata</taxon>
        <taxon>Craniata</taxon>
        <taxon>Vertebrata</taxon>
        <taxon>Euteleostomi</taxon>
        <taxon>Actinopterygii</taxon>
        <taxon>Neopterygii</taxon>
        <taxon>Teleostei</taxon>
        <taxon>Neoteleostei</taxon>
        <taxon>Acanthomorphata</taxon>
        <taxon>Gobiaria</taxon>
        <taxon>Gobiiformes</taxon>
        <taxon>Gobioidei</taxon>
        <taxon>Gobiidae</taxon>
        <taxon>Oxudercinae</taxon>
        <taxon>Periophthalmus</taxon>
    </lineage>
</organism>
<name>A0A3B3ZE08_9GOBI</name>
<feature type="transmembrane region" description="Helical" evidence="8">
    <location>
        <begin position="290"/>
        <end position="311"/>
    </location>
</feature>
<protein>
    <submittedName>
        <fullName evidence="9">Uncharacterized protein</fullName>
    </submittedName>
</protein>
<reference evidence="9" key="1">
    <citation type="submission" date="2025-08" db="UniProtKB">
        <authorList>
            <consortium name="Ensembl"/>
        </authorList>
    </citation>
    <scope>IDENTIFICATION</scope>
</reference>
<dbReference type="AlphaFoldDB" id="A0A3B3ZE08"/>
<evidence type="ECO:0000256" key="8">
    <source>
        <dbReference type="SAM" id="Phobius"/>
    </source>
</evidence>
<evidence type="ECO:0000256" key="5">
    <source>
        <dbReference type="ARBA" id="ARBA00022989"/>
    </source>
</evidence>
<dbReference type="GO" id="GO:0005886">
    <property type="term" value="C:plasma membrane"/>
    <property type="evidence" value="ECO:0007669"/>
    <property type="project" value="UniProtKB-SubCell"/>
</dbReference>
<keyword evidence="5 8" id="KW-1133">Transmembrane helix</keyword>
<keyword evidence="6 8" id="KW-0472">Membrane</keyword>
<evidence type="ECO:0000256" key="3">
    <source>
        <dbReference type="ARBA" id="ARBA00022475"/>
    </source>
</evidence>
<feature type="transmembrane region" description="Helical" evidence="8">
    <location>
        <begin position="42"/>
        <end position="59"/>
    </location>
</feature>
<proteinExistence type="predicted"/>
<keyword evidence="3" id="KW-1003">Cell membrane</keyword>
<feature type="transmembrane region" description="Helical" evidence="8">
    <location>
        <begin position="318"/>
        <end position="337"/>
    </location>
</feature>
<evidence type="ECO:0000256" key="1">
    <source>
        <dbReference type="ARBA" id="ARBA00004651"/>
    </source>
</evidence>
<comment type="subcellular location">
    <subcellularLocation>
        <location evidence="1">Cell membrane</location>
        <topology evidence="1">Multi-pass membrane protein</topology>
    </subcellularLocation>
</comment>
<keyword evidence="2" id="KW-0813">Transport</keyword>
<accession>A0A3B3ZE08</accession>
<evidence type="ECO:0000313" key="10">
    <source>
        <dbReference type="Proteomes" id="UP000261520"/>
    </source>
</evidence>
<feature type="transmembrane region" description="Helical" evidence="8">
    <location>
        <begin position="365"/>
        <end position="392"/>
    </location>
</feature>
<evidence type="ECO:0000313" key="9">
    <source>
        <dbReference type="Ensembl" id="ENSPMGP00000002813.1"/>
    </source>
</evidence>